<comment type="cofactor">
    <cofactor evidence="3">
        <name>Mg(2+)</name>
        <dbReference type="ChEBI" id="CHEBI:18420"/>
    </cofactor>
</comment>
<dbReference type="GO" id="GO:0007189">
    <property type="term" value="P:adenylate cyclase-activating G protein-coupled receptor signaling pathway"/>
    <property type="evidence" value="ECO:0007669"/>
    <property type="project" value="TreeGrafter"/>
</dbReference>
<keyword evidence="12" id="KW-0115">cAMP biosynthesis</keyword>
<dbReference type="GO" id="GO:0005524">
    <property type="term" value="F:ATP binding"/>
    <property type="evidence" value="ECO:0007669"/>
    <property type="project" value="UniProtKB-KW"/>
</dbReference>
<feature type="domain" description="Guanylate cyclase" evidence="17">
    <location>
        <begin position="373"/>
        <end position="500"/>
    </location>
</feature>
<feature type="transmembrane region" description="Helical" evidence="16">
    <location>
        <begin position="264"/>
        <end position="286"/>
    </location>
</feature>
<evidence type="ECO:0000313" key="18">
    <source>
        <dbReference type="Proteomes" id="UP000887566"/>
    </source>
</evidence>
<evidence type="ECO:0000256" key="3">
    <source>
        <dbReference type="ARBA" id="ARBA00001946"/>
    </source>
</evidence>
<dbReference type="Proteomes" id="UP000887566">
    <property type="component" value="Unplaced"/>
</dbReference>
<dbReference type="GO" id="GO:0005886">
    <property type="term" value="C:plasma membrane"/>
    <property type="evidence" value="ECO:0007669"/>
    <property type="project" value="TreeGrafter"/>
</dbReference>
<keyword evidence="9" id="KW-0067">ATP-binding</keyword>
<feature type="transmembrane region" description="Helical" evidence="16">
    <location>
        <begin position="106"/>
        <end position="126"/>
    </location>
</feature>
<dbReference type="EC" id="4.6.1.1" evidence="5"/>
<organism evidence="18 19">
    <name type="scientific">Plectus sambesii</name>
    <dbReference type="NCBI Taxonomy" id="2011161"/>
    <lineage>
        <taxon>Eukaryota</taxon>
        <taxon>Metazoa</taxon>
        <taxon>Ecdysozoa</taxon>
        <taxon>Nematoda</taxon>
        <taxon>Chromadorea</taxon>
        <taxon>Plectida</taxon>
        <taxon>Plectina</taxon>
        <taxon>Plectoidea</taxon>
        <taxon>Plectidae</taxon>
        <taxon>Plectus</taxon>
    </lineage>
</organism>
<dbReference type="GO" id="GO:0046872">
    <property type="term" value="F:metal ion binding"/>
    <property type="evidence" value="ECO:0007669"/>
    <property type="project" value="UniProtKB-KW"/>
</dbReference>
<evidence type="ECO:0000256" key="10">
    <source>
        <dbReference type="ARBA" id="ARBA00022842"/>
    </source>
</evidence>
<evidence type="ECO:0000256" key="11">
    <source>
        <dbReference type="ARBA" id="ARBA00022989"/>
    </source>
</evidence>
<keyword evidence="10" id="KW-0460">Magnesium</keyword>
<keyword evidence="6 16" id="KW-0812">Transmembrane</keyword>
<evidence type="ECO:0000256" key="4">
    <source>
        <dbReference type="ARBA" id="ARBA00004141"/>
    </source>
</evidence>
<evidence type="ECO:0000256" key="15">
    <source>
        <dbReference type="RuleBase" id="RU000405"/>
    </source>
</evidence>
<feature type="transmembrane region" description="Helical" evidence="16">
    <location>
        <begin position="859"/>
        <end position="878"/>
    </location>
</feature>
<feature type="transmembrane region" description="Helical" evidence="16">
    <location>
        <begin position="172"/>
        <end position="193"/>
    </location>
</feature>
<proteinExistence type="inferred from homology"/>
<evidence type="ECO:0000256" key="5">
    <source>
        <dbReference type="ARBA" id="ARBA00012201"/>
    </source>
</evidence>
<evidence type="ECO:0000256" key="12">
    <source>
        <dbReference type="ARBA" id="ARBA00022998"/>
    </source>
</evidence>
<evidence type="ECO:0000256" key="2">
    <source>
        <dbReference type="ARBA" id="ARBA00001593"/>
    </source>
</evidence>
<dbReference type="GO" id="GO:0035556">
    <property type="term" value="P:intracellular signal transduction"/>
    <property type="evidence" value="ECO:0007669"/>
    <property type="project" value="InterPro"/>
</dbReference>
<feature type="transmembrane region" description="Helical" evidence="16">
    <location>
        <begin position="731"/>
        <end position="751"/>
    </location>
</feature>
<comment type="similarity">
    <text evidence="15">Belongs to the adenylyl cyclase class-4/guanylyl cyclase family.</text>
</comment>
<dbReference type="InterPro" id="IPR029787">
    <property type="entry name" value="Nucleotide_cyclase"/>
</dbReference>
<keyword evidence="14 15" id="KW-0456">Lyase</keyword>
<keyword evidence="8" id="KW-0547">Nucleotide-binding</keyword>
<reference evidence="19" key="1">
    <citation type="submission" date="2022-11" db="UniProtKB">
        <authorList>
            <consortium name="WormBaseParasite"/>
        </authorList>
    </citation>
    <scope>IDENTIFICATION</scope>
</reference>
<feature type="transmembrane region" description="Helical" evidence="16">
    <location>
        <begin position="797"/>
        <end position="816"/>
    </location>
</feature>
<keyword evidence="7" id="KW-0479">Metal-binding</keyword>
<dbReference type="CDD" id="cd07302">
    <property type="entry name" value="CHD"/>
    <property type="match status" value="2"/>
</dbReference>
<comment type="subcellular location">
    <subcellularLocation>
        <location evidence="4">Membrane</location>
        <topology evidence="4">Multi-pass membrane protein</topology>
    </subcellularLocation>
</comment>
<comment type="catalytic activity">
    <reaction evidence="2">
        <text>ATP = 3',5'-cyclic AMP + diphosphate</text>
        <dbReference type="Rhea" id="RHEA:15389"/>
        <dbReference type="ChEBI" id="CHEBI:30616"/>
        <dbReference type="ChEBI" id="CHEBI:33019"/>
        <dbReference type="ChEBI" id="CHEBI:58165"/>
        <dbReference type="EC" id="4.6.1.1"/>
    </reaction>
</comment>
<dbReference type="WBParaSite" id="PSAMB.scaffold4214size15294.g23742.t2">
    <property type="protein sequence ID" value="PSAMB.scaffold4214size15294.g23742.t2"/>
    <property type="gene ID" value="PSAMB.scaffold4214size15294.g23742"/>
</dbReference>
<evidence type="ECO:0000256" key="8">
    <source>
        <dbReference type="ARBA" id="ARBA00022741"/>
    </source>
</evidence>
<dbReference type="PANTHER" id="PTHR45627">
    <property type="entry name" value="ADENYLATE CYCLASE TYPE 1"/>
    <property type="match status" value="1"/>
</dbReference>
<dbReference type="FunFam" id="3.30.70.1230:FF:000032">
    <property type="entry name" value="Adenylyl cyclase 78C"/>
    <property type="match status" value="1"/>
</dbReference>
<feature type="transmembrane region" description="Helical" evidence="16">
    <location>
        <begin position="232"/>
        <end position="252"/>
    </location>
</feature>
<feature type="transmembrane region" description="Helical" evidence="16">
    <location>
        <begin position="205"/>
        <end position="225"/>
    </location>
</feature>
<evidence type="ECO:0000256" key="16">
    <source>
        <dbReference type="SAM" id="Phobius"/>
    </source>
</evidence>
<evidence type="ECO:0000256" key="7">
    <source>
        <dbReference type="ARBA" id="ARBA00022723"/>
    </source>
</evidence>
<evidence type="ECO:0000256" key="9">
    <source>
        <dbReference type="ARBA" id="ARBA00022840"/>
    </source>
</evidence>
<keyword evidence="13 16" id="KW-0472">Membrane</keyword>
<dbReference type="GO" id="GO:0004016">
    <property type="term" value="F:adenylate cyclase activity"/>
    <property type="evidence" value="ECO:0007669"/>
    <property type="project" value="UniProtKB-EC"/>
</dbReference>
<comment type="catalytic activity">
    <reaction evidence="1">
        <text>GTP = 3',5'-cyclic GMP + diphosphate</text>
        <dbReference type="Rhea" id="RHEA:13665"/>
        <dbReference type="ChEBI" id="CHEBI:33019"/>
        <dbReference type="ChEBI" id="CHEBI:37565"/>
        <dbReference type="ChEBI" id="CHEBI:57746"/>
        <dbReference type="EC" id="4.6.1.2"/>
    </reaction>
</comment>
<evidence type="ECO:0000313" key="19">
    <source>
        <dbReference type="WBParaSite" id="PSAMB.scaffold4214size15294.g23742.t2"/>
    </source>
</evidence>
<dbReference type="PANTHER" id="PTHR45627:SF12">
    <property type="entry name" value="ADENYLATE CYCLASE TYPE 2"/>
    <property type="match status" value="1"/>
</dbReference>
<feature type="domain" description="Guanylate cyclase" evidence="17">
    <location>
        <begin position="942"/>
        <end position="1100"/>
    </location>
</feature>
<dbReference type="Gene3D" id="3.30.70.1230">
    <property type="entry name" value="Nucleotide cyclase"/>
    <property type="match status" value="2"/>
</dbReference>
<name>A0A914WJL4_9BILA</name>
<dbReference type="GO" id="GO:0004383">
    <property type="term" value="F:guanylate cyclase activity"/>
    <property type="evidence" value="ECO:0007669"/>
    <property type="project" value="UniProtKB-EC"/>
</dbReference>
<dbReference type="SMART" id="SM00044">
    <property type="entry name" value="CYCc"/>
    <property type="match status" value="2"/>
</dbReference>
<evidence type="ECO:0000256" key="13">
    <source>
        <dbReference type="ARBA" id="ARBA00023136"/>
    </source>
</evidence>
<feature type="transmembrane region" description="Helical" evidence="16">
    <location>
        <begin position="1033"/>
        <end position="1052"/>
    </location>
</feature>
<dbReference type="PROSITE" id="PS50125">
    <property type="entry name" value="GUANYLATE_CYCLASE_2"/>
    <property type="match status" value="2"/>
</dbReference>
<evidence type="ECO:0000256" key="14">
    <source>
        <dbReference type="ARBA" id="ARBA00023239"/>
    </source>
</evidence>
<dbReference type="InterPro" id="IPR001054">
    <property type="entry name" value="A/G_cyclase"/>
</dbReference>
<keyword evidence="11 16" id="KW-1133">Transmembrane helix</keyword>
<dbReference type="Pfam" id="PF00211">
    <property type="entry name" value="Guanylate_cyc"/>
    <property type="match status" value="2"/>
</dbReference>
<keyword evidence="18" id="KW-1185">Reference proteome</keyword>
<dbReference type="PROSITE" id="PS00452">
    <property type="entry name" value="GUANYLATE_CYCLASE_1"/>
    <property type="match status" value="2"/>
</dbReference>
<sequence length="1159" mass="128153">MRCCPDDVVLTSSMDACEPPSSVQPSGYATVSPLIAVSASSDDDELILSPRNCALADRRRHISATGHYTSASMRELQREMIRVRRRKTEKEIRTVLRRHWTTLDKARVYGLHCWLLLYTAGQLLLRQTACRTADTVDVLSLAVGLTFAIYVCCALIAIKFGSAIRVSCWKEAPTYAALCSATLLPAALWGLHADGLQESGMARRHAILALSCALCVAATFQFVAFSKKRRTFVCIFGVWSALTTIIMLVLSMKAADEEPSDDTAVVAWTLAITLQLLTVGGIGMLASASLAGRRSQVAHKLSQAVERRTDLQTLKDRQDQLLLSIIPAYLADKVSKSIIASSSATTAHRTLSDTPAAHKLFHDLHVQLHENVSILFADIVGFTTLAASLSAKDLVRTLNELYSKFDLEAQKRQCMRIKFLGDCYYCVSGMPVNRPNHADMCVVMGLEMIKTIKEVRDATGVDVNMRIGVHTGSVLCGILGLKKWQFDVWSDDVTLANHMESGGMPGAVHITKTTKDMLCGEYCIVDATTDDQYVLERGEPTYHILPSKGVTPSLQSLDNITSIPLERSLSVPSGETMCNSNTHDSVSSQLSSSQCSQVTSVTVPTVSTLRPAAKVSKMVEFWGAETPFANLSRRRSSEQIRDASMTLIENNLATFSLKHMRGCDGHSPIYSCLSSAEKHDLDNTTLKYSLRFPFYARLFEWPSSECWLALAIALSLGISQVIMSWQYSDHIVALSSPILVAVVCIAVAALLHQFWVQRSQKFVALSLKMACFLLTAILAVGPFIVYEIVNTSSSVDLSSLLWLPACLVHITTVFLFTNVPFFLRCGMMGAALVFEGMLLSFLPQTTPLKDYNSRKCDHGVIWLSLTAIVLLLFFVGWLTDYERRAESTCSASFRSEQRDVETMQDINKLLIENILPSSVARKFLRPDRPIDELYAKSHDNVCVMFASIPNFKDFWSEWDTSRKLECLRLLNEIVCEFDKLLSKPKYSGIEKIKTVGDTYMAAAGLNESSSDYELNADSNGDSTNTIGKRTNVIVYRNAALMVEFAIALIGILDQLNRDAFQNFQLRVGMSMGPLVAGVIGAQKPQYDIWGNTVNLASRMDTHGEMRNIHVTPEMAEALRHSGYELQSRGLIKLKGVKQPMETFFVSLDSKRNSAAVSSC</sequence>
<accession>A0A914WJL4</accession>
<evidence type="ECO:0000256" key="1">
    <source>
        <dbReference type="ARBA" id="ARBA00001436"/>
    </source>
</evidence>
<feature type="transmembrane region" description="Helical" evidence="16">
    <location>
        <begin position="706"/>
        <end position="725"/>
    </location>
</feature>
<dbReference type="GO" id="GO:0006171">
    <property type="term" value="P:cAMP biosynthetic process"/>
    <property type="evidence" value="ECO:0007669"/>
    <property type="project" value="UniProtKB-KW"/>
</dbReference>
<protein>
    <recommendedName>
        <fullName evidence="5">adenylate cyclase</fullName>
        <ecNumber evidence="5">4.6.1.1</ecNumber>
    </recommendedName>
</protein>
<dbReference type="AlphaFoldDB" id="A0A914WJL4"/>
<dbReference type="FunFam" id="3.30.70.1230:FF:000024">
    <property type="entry name" value="ACXA, isoform A"/>
    <property type="match status" value="1"/>
</dbReference>
<evidence type="ECO:0000259" key="17">
    <source>
        <dbReference type="PROSITE" id="PS50125"/>
    </source>
</evidence>
<evidence type="ECO:0000256" key="6">
    <source>
        <dbReference type="ARBA" id="ARBA00022692"/>
    </source>
</evidence>
<dbReference type="SUPFAM" id="SSF55073">
    <property type="entry name" value="Nucleotide cyclase"/>
    <property type="match status" value="2"/>
</dbReference>
<feature type="transmembrane region" description="Helical" evidence="16">
    <location>
        <begin position="138"/>
        <end position="160"/>
    </location>
</feature>
<dbReference type="InterPro" id="IPR018297">
    <property type="entry name" value="A/G_cyclase_CS"/>
</dbReference>
<feature type="transmembrane region" description="Helical" evidence="16">
    <location>
        <begin position="763"/>
        <end position="785"/>
    </location>
</feature>
<dbReference type="GO" id="GO:0007193">
    <property type="term" value="P:adenylate cyclase-inhibiting G protein-coupled receptor signaling pathway"/>
    <property type="evidence" value="ECO:0007669"/>
    <property type="project" value="TreeGrafter"/>
</dbReference>